<dbReference type="Proteomes" id="UP000239068">
    <property type="component" value="Unassembled WGS sequence"/>
</dbReference>
<dbReference type="Pfam" id="PF13148">
    <property type="entry name" value="DUF3987"/>
    <property type="match status" value="1"/>
</dbReference>
<dbReference type="InterPro" id="IPR025048">
    <property type="entry name" value="DUF3987"/>
</dbReference>
<evidence type="ECO:0008006" key="3">
    <source>
        <dbReference type="Google" id="ProtNLM"/>
    </source>
</evidence>
<keyword evidence="2" id="KW-1185">Reference proteome</keyword>
<protein>
    <recommendedName>
        <fullName evidence="3">DUF3987 domain-containing protein</fullName>
    </recommendedName>
</protein>
<reference evidence="1 2" key="1">
    <citation type="submission" date="2016-12" db="EMBL/GenBank/DDBJ databases">
        <title>Trade-off between light-utilization and light-protection in marine flavobacteria.</title>
        <authorList>
            <person name="Kumagai Y."/>
            <person name="Yoshizawa S."/>
            <person name="Kogure K."/>
            <person name="Iwasaki W."/>
        </authorList>
    </citation>
    <scope>NUCLEOTIDE SEQUENCE [LARGE SCALE GENOMIC DNA]</scope>
    <source>
        <strain evidence="1 2">ATCC 43844</strain>
    </source>
</reference>
<dbReference type="OrthoDB" id="2781056at2"/>
<accession>A0A2S7WYX5</accession>
<dbReference type="EMBL" id="MSCM01000001">
    <property type="protein sequence ID" value="PQJ82621.1"/>
    <property type="molecule type" value="Genomic_DNA"/>
</dbReference>
<name>A0A2S7WYX5_9FLAO</name>
<sequence>MDENKPNRINTIDLENDYLKLVHRNENPFPLDIFPNELQEIIFEFLNVFKFNLDYLGAGVLAAASAAIGRSHQLQVKPGWIVKANLFTVIVGKPGDAKTPALSLCFKPINKADKKYFSEYNALMDDYEKSLNDKAENKEQLNKPYLKKILMNDYTPEALILAHSYNKNGLCILVDELVSLLKNLTRYTNSGEEEALLSYWSGATISKDRTSSRSIRINDPFIGLIGGIQIGALKELAKGGKKSNGFMDRLLFVYPENLEKVLWNNNEIDKIHLTNYNNIISNLLDLKNDSQDSPVILKIEKKAQEFLNTWQNNNKTVDLFEYERGISVKLEDYIYRFSLIIQLLSSAIVEGENKAEVQLAAVKGGIKLYDYFFHNAMKVRDQLAPKNYLESLTPLKKAILKDLPNTFSKEVSMKLACKVIDGKPRISERSLHTLLKDEKLFIKVSHGEYEKVIKDKSN</sequence>
<gene>
    <name evidence="1" type="ORF">BTO16_08545</name>
</gene>
<evidence type="ECO:0000313" key="2">
    <source>
        <dbReference type="Proteomes" id="UP000239068"/>
    </source>
</evidence>
<proteinExistence type="predicted"/>
<evidence type="ECO:0000313" key="1">
    <source>
        <dbReference type="EMBL" id="PQJ82621.1"/>
    </source>
</evidence>
<dbReference type="RefSeq" id="WP_105021173.1">
    <property type="nucleotide sequence ID" value="NZ_MSCM01000001.1"/>
</dbReference>
<dbReference type="AlphaFoldDB" id="A0A2S7WYX5"/>
<organism evidence="1 2">
    <name type="scientific">Polaribacter glomeratus</name>
    <dbReference type="NCBI Taxonomy" id="102"/>
    <lineage>
        <taxon>Bacteria</taxon>
        <taxon>Pseudomonadati</taxon>
        <taxon>Bacteroidota</taxon>
        <taxon>Flavobacteriia</taxon>
        <taxon>Flavobacteriales</taxon>
        <taxon>Flavobacteriaceae</taxon>
    </lineage>
</organism>
<comment type="caution">
    <text evidence="1">The sequence shown here is derived from an EMBL/GenBank/DDBJ whole genome shotgun (WGS) entry which is preliminary data.</text>
</comment>